<dbReference type="EMBL" id="JAULSY010000025">
    <property type="protein sequence ID" value="KAK0670959.1"/>
    <property type="molecule type" value="Genomic_DNA"/>
</dbReference>
<evidence type="ECO:0000313" key="4">
    <source>
        <dbReference type="Proteomes" id="UP001174997"/>
    </source>
</evidence>
<comment type="caution">
    <text evidence="3">The sequence shown here is derived from an EMBL/GenBank/DDBJ whole genome shotgun (WGS) entry which is preliminary data.</text>
</comment>
<protein>
    <submittedName>
        <fullName evidence="3">Heterokaryon incompatibility protein-domain-containing protein</fullName>
    </submittedName>
</protein>
<gene>
    <name evidence="3" type="ORF">QBC41DRAFT_271262</name>
</gene>
<sequence length="675" mass="76333">MATLCDECASIPWKEIATHDFGHGKAIPEHMEPDRTKFISKVSKSERSLKNSKCQVCQLLATAMPDDNRATRLEIFALTSNDIFNRADEHHSLAAESWSNGNTLIGVFDTVIDSDFQETPNSLQYPLVARRPFIEVKTHETREFGIREIAPDRILYHLVRQWMGYCKQHHGPECQDVGDKHPVATLRVIDCHSRSVIAAPEGCRYVALSYVWGVSFSLERSLREQFTTVVEDGIKAAVELGYDYLWVDKHCIDQDDPQDKHQQISQMDAIYAFADLTLVAASGNSANDGLPGVGRKPRQAQRRVIVGDVVLTQGFRHLGQTLQKSAWATRGWTFQEGCLSRRRLFFTDHQVYYACNGMYCSESVRQPLESAGKSSVLSLRHLILTPTHQQVDARFGINQWIFHCGMGTRHLANILIPLLEEYSARHLTFESDRLSACLGIFARLRNMSIGAAPNHIWGVPIAWDSPCEANNPRNHVTSVLPDNTIFFWIYWKKELPGRRNTSFPTWAWTGVSGSTYLKENRPTSQLRPTSPSATSKANDGPTIMFGKSHTRPDFSLTSIFDVPYSTLPHGEMLGLCRYMHVVAWCSTVPLKYHDWKREDMQNWNSVEFVGQFGGCDGKSPISKVTTRSTTKPVNFYKPGWYTTLPVTHSLDRLVEVYLDTDQPPPQNACAISFDE</sequence>
<name>A0AA39ZH51_9PEZI</name>
<accession>A0AA39ZH51</accession>
<evidence type="ECO:0000313" key="3">
    <source>
        <dbReference type="EMBL" id="KAK0670959.1"/>
    </source>
</evidence>
<dbReference type="Pfam" id="PF06985">
    <property type="entry name" value="HET"/>
    <property type="match status" value="1"/>
</dbReference>
<organism evidence="3 4">
    <name type="scientific">Cercophora samala</name>
    <dbReference type="NCBI Taxonomy" id="330535"/>
    <lineage>
        <taxon>Eukaryota</taxon>
        <taxon>Fungi</taxon>
        <taxon>Dikarya</taxon>
        <taxon>Ascomycota</taxon>
        <taxon>Pezizomycotina</taxon>
        <taxon>Sordariomycetes</taxon>
        <taxon>Sordariomycetidae</taxon>
        <taxon>Sordariales</taxon>
        <taxon>Lasiosphaeriaceae</taxon>
        <taxon>Cercophora</taxon>
    </lineage>
</organism>
<dbReference type="PANTHER" id="PTHR33112">
    <property type="entry name" value="DOMAIN PROTEIN, PUTATIVE-RELATED"/>
    <property type="match status" value="1"/>
</dbReference>
<dbReference type="InterPro" id="IPR010730">
    <property type="entry name" value="HET"/>
</dbReference>
<evidence type="ECO:0000256" key="1">
    <source>
        <dbReference type="SAM" id="MobiDB-lite"/>
    </source>
</evidence>
<feature type="domain" description="Heterokaryon incompatibility" evidence="2">
    <location>
        <begin position="205"/>
        <end position="336"/>
    </location>
</feature>
<dbReference type="AlphaFoldDB" id="A0AA39ZH51"/>
<feature type="non-terminal residue" evidence="3">
    <location>
        <position position="675"/>
    </location>
</feature>
<feature type="compositionally biased region" description="Polar residues" evidence="1">
    <location>
        <begin position="519"/>
        <end position="537"/>
    </location>
</feature>
<dbReference type="PANTHER" id="PTHR33112:SF1">
    <property type="entry name" value="HETEROKARYON INCOMPATIBILITY DOMAIN-CONTAINING PROTEIN"/>
    <property type="match status" value="1"/>
</dbReference>
<feature type="region of interest" description="Disordered" evidence="1">
    <location>
        <begin position="519"/>
        <end position="541"/>
    </location>
</feature>
<evidence type="ECO:0000259" key="2">
    <source>
        <dbReference type="Pfam" id="PF06985"/>
    </source>
</evidence>
<dbReference type="Proteomes" id="UP001174997">
    <property type="component" value="Unassembled WGS sequence"/>
</dbReference>
<reference evidence="3" key="1">
    <citation type="submission" date="2023-06" db="EMBL/GenBank/DDBJ databases">
        <title>Genome-scale phylogeny and comparative genomics of the fungal order Sordariales.</title>
        <authorList>
            <consortium name="Lawrence Berkeley National Laboratory"/>
            <person name="Hensen N."/>
            <person name="Bonometti L."/>
            <person name="Westerberg I."/>
            <person name="Brannstrom I.O."/>
            <person name="Guillou S."/>
            <person name="Cros-Aarteil S."/>
            <person name="Calhoun S."/>
            <person name="Haridas S."/>
            <person name="Kuo A."/>
            <person name="Mondo S."/>
            <person name="Pangilinan J."/>
            <person name="Riley R."/>
            <person name="Labutti K."/>
            <person name="Andreopoulos B."/>
            <person name="Lipzen A."/>
            <person name="Chen C."/>
            <person name="Yanf M."/>
            <person name="Daum C."/>
            <person name="Ng V."/>
            <person name="Clum A."/>
            <person name="Steindorff A."/>
            <person name="Ohm R."/>
            <person name="Martin F."/>
            <person name="Silar P."/>
            <person name="Natvig D."/>
            <person name="Lalanne C."/>
            <person name="Gautier V."/>
            <person name="Ament-Velasquez S.L."/>
            <person name="Kruys A."/>
            <person name="Hutchinson M.I."/>
            <person name="Powell A.J."/>
            <person name="Barry K."/>
            <person name="Miller A.N."/>
            <person name="Grigoriev I.V."/>
            <person name="Debuchy R."/>
            <person name="Gladieux P."/>
            <person name="Thoren M.H."/>
            <person name="Johannesson H."/>
        </authorList>
    </citation>
    <scope>NUCLEOTIDE SEQUENCE</scope>
    <source>
        <strain evidence="3">CBS 307.81</strain>
    </source>
</reference>
<keyword evidence="4" id="KW-1185">Reference proteome</keyword>
<proteinExistence type="predicted"/>